<reference evidence="2" key="1">
    <citation type="submission" date="2016-11" db="EMBL/GenBank/DDBJ databases">
        <authorList>
            <person name="Varghese N."/>
            <person name="Submissions S."/>
        </authorList>
    </citation>
    <scope>NUCLEOTIDE SEQUENCE [LARGE SCALE GENOMIC DNA]</scope>
    <source>
        <strain evidence="2">YR203</strain>
    </source>
</reference>
<proteinExistence type="predicted"/>
<gene>
    <name evidence="1" type="ORF">SAMN02787073_0961</name>
</gene>
<evidence type="ECO:0000313" key="2">
    <source>
        <dbReference type="Proteomes" id="UP000184108"/>
    </source>
</evidence>
<evidence type="ECO:0000313" key="1">
    <source>
        <dbReference type="EMBL" id="SHE71504.1"/>
    </source>
</evidence>
<protein>
    <submittedName>
        <fullName evidence="1">Uncharacterized protein</fullName>
    </submittedName>
</protein>
<sequence length="43" mass="5081">MMIIKNVPNADITCIYSQEPVFRKTCSKINLEQKDWRTGTFIF</sequence>
<dbReference type="EMBL" id="FQVE01000001">
    <property type="protein sequence ID" value="SHE71504.1"/>
    <property type="molecule type" value="Genomic_DNA"/>
</dbReference>
<dbReference type="AlphaFoldDB" id="A0A1M4VR22"/>
<organism evidence="1 2">
    <name type="scientific">Chryseobacterium vrystaatense</name>
    <dbReference type="NCBI Taxonomy" id="307480"/>
    <lineage>
        <taxon>Bacteria</taxon>
        <taxon>Pseudomonadati</taxon>
        <taxon>Bacteroidota</taxon>
        <taxon>Flavobacteriia</taxon>
        <taxon>Flavobacteriales</taxon>
        <taxon>Weeksellaceae</taxon>
        <taxon>Chryseobacterium group</taxon>
        <taxon>Chryseobacterium</taxon>
    </lineage>
</organism>
<accession>A0A1M4VR22</accession>
<dbReference type="Proteomes" id="UP000184108">
    <property type="component" value="Unassembled WGS sequence"/>
</dbReference>
<name>A0A1M4VR22_9FLAO</name>